<evidence type="ECO:0000256" key="6">
    <source>
        <dbReference type="ARBA" id="ARBA00022832"/>
    </source>
</evidence>
<dbReference type="NCBIfam" id="TIGR00747">
    <property type="entry name" value="fabH"/>
    <property type="match status" value="1"/>
</dbReference>
<comment type="pathway">
    <text evidence="1">Lipid metabolism.</text>
</comment>
<dbReference type="AlphaFoldDB" id="A0A0F6W016"/>
<keyword evidence="6" id="KW-0276">Fatty acid metabolism</keyword>
<evidence type="ECO:0000313" key="14">
    <source>
        <dbReference type="Proteomes" id="UP000034883"/>
    </source>
</evidence>
<evidence type="ECO:0000256" key="3">
    <source>
        <dbReference type="ARBA" id="ARBA00022490"/>
    </source>
</evidence>
<reference evidence="13 14" key="1">
    <citation type="submission" date="2015-03" db="EMBL/GenBank/DDBJ databases">
        <title>Genome assembly of Sandaracinus amylolyticus DSM 53668.</title>
        <authorList>
            <person name="Sharma G."/>
            <person name="Subramanian S."/>
        </authorList>
    </citation>
    <scope>NUCLEOTIDE SEQUENCE [LARGE SCALE GENOMIC DNA]</scope>
    <source>
        <strain evidence="13 14">DSM 53668</strain>
    </source>
</reference>
<evidence type="ECO:0000313" key="13">
    <source>
        <dbReference type="EMBL" id="AKF03992.1"/>
    </source>
</evidence>
<evidence type="ECO:0000256" key="10">
    <source>
        <dbReference type="ARBA" id="ARBA00023315"/>
    </source>
</evidence>
<dbReference type="GO" id="GO:0004315">
    <property type="term" value="F:3-oxoacyl-[acyl-carrier-protein] synthase activity"/>
    <property type="evidence" value="ECO:0007669"/>
    <property type="project" value="InterPro"/>
</dbReference>
<protein>
    <submittedName>
        <fullName evidence="13">3-oxoacyl-[acyl-carrier-protein] synthase, KASIII</fullName>
    </submittedName>
</protein>
<dbReference type="KEGG" id="samy:DB32_001141"/>
<organism evidence="13 14">
    <name type="scientific">Sandaracinus amylolyticus</name>
    <dbReference type="NCBI Taxonomy" id="927083"/>
    <lineage>
        <taxon>Bacteria</taxon>
        <taxon>Pseudomonadati</taxon>
        <taxon>Myxococcota</taxon>
        <taxon>Polyangia</taxon>
        <taxon>Polyangiales</taxon>
        <taxon>Sandaracinaceae</taxon>
        <taxon>Sandaracinus</taxon>
    </lineage>
</organism>
<keyword evidence="3" id="KW-0963">Cytoplasm</keyword>
<feature type="domain" description="Beta-ketoacyl-[acyl-carrier-protein] synthase III N-terminal" evidence="12">
    <location>
        <begin position="100"/>
        <end position="181"/>
    </location>
</feature>
<evidence type="ECO:0000256" key="8">
    <source>
        <dbReference type="ARBA" id="ARBA00023160"/>
    </source>
</evidence>
<dbReference type="GO" id="GO:0006633">
    <property type="term" value="P:fatty acid biosynthetic process"/>
    <property type="evidence" value="ECO:0007669"/>
    <property type="project" value="UniProtKB-KW"/>
</dbReference>
<dbReference type="Pfam" id="PF08545">
    <property type="entry name" value="ACP_syn_III"/>
    <property type="match status" value="1"/>
</dbReference>
<keyword evidence="5" id="KW-0808">Transferase</keyword>
<keyword evidence="14" id="KW-1185">Reference proteome</keyword>
<evidence type="ECO:0000256" key="9">
    <source>
        <dbReference type="ARBA" id="ARBA00023268"/>
    </source>
</evidence>
<keyword evidence="8" id="KW-0275">Fatty acid biosynthesis</keyword>
<accession>A0A0F6W016</accession>
<dbReference type="Gene3D" id="3.40.47.10">
    <property type="match status" value="1"/>
</dbReference>
<keyword evidence="7" id="KW-0443">Lipid metabolism</keyword>
<dbReference type="PANTHER" id="PTHR43091:SF2">
    <property type="entry name" value="BETA-KETOACYL-[ACYL-CARRIER-PROTEIN] SYNTHASE III 2"/>
    <property type="match status" value="1"/>
</dbReference>
<evidence type="ECO:0000259" key="11">
    <source>
        <dbReference type="Pfam" id="PF08541"/>
    </source>
</evidence>
<name>A0A0F6W016_9BACT</name>
<dbReference type="Proteomes" id="UP000034883">
    <property type="component" value="Chromosome"/>
</dbReference>
<dbReference type="InterPro" id="IPR013751">
    <property type="entry name" value="ACP_syn_III_N"/>
</dbReference>
<dbReference type="InterPro" id="IPR016039">
    <property type="entry name" value="Thiolase-like"/>
</dbReference>
<evidence type="ECO:0000256" key="1">
    <source>
        <dbReference type="ARBA" id="ARBA00005189"/>
    </source>
</evidence>
<evidence type="ECO:0000259" key="12">
    <source>
        <dbReference type="Pfam" id="PF08545"/>
    </source>
</evidence>
<evidence type="ECO:0000256" key="2">
    <source>
        <dbReference type="ARBA" id="ARBA00008642"/>
    </source>
</evidence>
<keyword evidence="9" id="KW-0511">Multifunctional enzyme</keyword>
<evidence type="ECO:0000256" key="7">
    <source>
        <dbReference type="ARBA" id="ARBA00023098"/>
    </source>
</evidence>
<dbReference type="InterPro" id="IPR013747">
    <property type="entry name" value="ACP_syn_III_C"/>
</dbReference>
<dbReference type="SUPFAM" id="SSF53901">
    <property type="entry name" value="Thiolase-like"/>
    <property type="match status" value="1"/>
</dbReference>
<keyword evidence="4" id="KW-0444">Lipid biosynthesis</keyword>
<dbReference type="PANTHER" id="PTHR43091">
    <property type="entry name" value="3-OXOACYL-[ACYL-CARRIER-PROTEIN] SYNTHASE"/>
    <property type="match status" value="1"/>
</dbReference>
<dbReference type="STRING" id="927083.DB32_001141"/>
<feature type="domain" description="Beta-ketoacyl-[acyl-carrier-protein] synthase III C-terminal" evidence="11">
    <location>
        <begin position="245"/>
        <end position="331"/>
    </location>
</feature>
<gene>
    <name evidence="13" type="ORF">DB32_001141</name>
</gene>
<evidence type="ECO:0000256" key="4">
    <source>
        <dbReference type="ARBA" id="ARBA00022516"/>
    </source>
</evidence>
<dbReference type="InterPro" id="IPR004655">
    <property type="entry name" value="FabH"/>
</dbReference>
<keyword evidence="10" id="KW-0012">Acyltransferase</keyword>
<dbReference type="Pfam" id="PF08541">
    <property type="entry name" value="ACP_syn_III_C"/>
    <property type="match status" value="1"/>
</dbReference>
<comment type="similarity">
    <text evidence="2">Belongs to the thiolase-like superfamily. FabH family.</text>
</comment>
<dbReference type="NCBIfam" id="NF006829">
    <property type="entry name" value="PRK09352.1"/>
    <property type="match status" value="1"/>
</dbReference>
<dbReference type="CDD" id="cd00830">
    <property type="entry name" value="KAS_III"/>
    <property type="match status" value="1"/>
</dbReference>
<proteinExistence type="inferred from homology"/>
<sequence length="331" mass="36445">MVTNDDLRTQYGIDTTHEWIHQRTGIEERRYAEDGVGSADMGFEAAKIAIQRAGLTPRDIDMILFATLSPEHHFPGSGVFMQRKFAELFEGDMPKYVPAMDIRNQCSGFLYGLGTASSMVQSGALKHVLVVGGETHSAALDMTTRGRTVTSLFGDGAGAVVVSATDDPKRGVRKWHLGADGRFAEALWMPVWDIRKKPFVNLPHGRDGKAEIDPGTLWPQMDGKQVFRHAVEKMCMSLMQVCFDQSLSANDIDLFVFHQANMRINTYVADTLGIPQDKLIHNIHKYGNTTAATIPLLLAEAEETGRLKPGMKVAMVAFGSGFTWGAAIADW</sequence>
<dbReference type="EMBL" id="CP011125">
    <property type="protein sequence ID" value="AKF03992.1"/>
    <property type="molecule type" value="Genomic_DNA"/>
</dbReference>
<evidence type="ECO:0000256" key="5">
    <source>
        <dbReference type="ARBA" id="ARBA00022679"/>
    </source>
</evidence>